<gene>
    <name evidence="1" type="ORF">FWILDA_LOCUS719</name>
</gene>
<sequence length="95" mass="11295">MTGKKLMKKNILVEAARIRLNNRYIINLVTDHLWDHHLMDYLKNQFTTFADRINSINPYVTSHMNALSRIRQIPDRQNTNSVFQDQFFHGSSFEN</sequence>
<dbReference type="EMBL" id="CAMKVN010000050">
    <property type="protein sequence ID" value="CAI2162750.1"/>
    <property type="molecule type" value="Genomic_DNA"/>
</dbReference>
<evidence type="ECO:0000313" key="2">
    <source>
        <dbReference type="Proteomes" id="UP001153678"/>
    </source>
</evidence>
<keyword evidence="2" id="KW-1185">Reference proteome</keyword>
<dbReference type="AlphaFoldDB" id="A0A9W4SAI3"/>
<accession>A0A9W4SAI3</accession>
<dbReference type="Proteomes" id="UP001153678">
    <property type="component" value="Unassembled WGS sequence"/>
</dbReference>
<evidence type="ECO:0000313" key="1">
    <source>
        <dbReference type="EMBL" id="CAI2162750.1"/>
    </source>
</evidence>
<organism evidence="1 2">
    <name type="scientific">Funneliformis geosporum</name>
    <dbReference type="NCBI Taxonomy" id="1117311"/>
    <lineage>
        <taxon>Eukaryota</taxon>
        <taxon>Fungi</taxon>
        <taxon>Fungi incertae sedis</taxon>
        <taxon>Mucoromycota</taxon>
        <taxon>Glomeromycotina</taxon>
        <taxon>Glomeromycetes</taxon>
        <taxon>Glomerales</taxon>
        <taxon>Glomeraceae</taxon>
        <taxon>Funneliformis</taxon>
    </lineage>
</organism>
<reference evidence="1" key="1">
    <citation type="submission" date="2022-08" db="EMBL/GenBank/DDBJ databases">
        <authorList>
            <person name="Kallberg Y."/>
            <person name="Tangrot J."/>
            <person name="Rosling A."/>
        </authorList>
    </citation>
    <scope>NUCLEOTIDE SEQUENCE</scope>
    <source>
        <strain evidence="1">Wild A</strain>
    </source>
</reference>
<protein>
    <submittedName>
        <fullName evidence="1">17962_t:CDS:1</fullName>
    </submittedName>
</protein>
<name>A0A9W4SAI3_9GLOM</name>
<proteinExistence type="predicted"/>
<comment type="caution">
    <text evidence="1">The sequence shown here is derived from an EMBL/GenBank/DDBJ whole genome shotgun (WGS) entry which is preliminary data.</text>
</comment>
<dbReference type="OrthoDB" id="2393785at2759"/>